<dbReference type="Pfam" id="PF02460">
    <property type="entry name" value="Patched"/>
    <property type="match status" value="1"/>
</dbReference>
<keyword evidence="6" id="KW-0325">Glycoprotein</keyword>
<evidence type="ECO:0000313" key="10">
    <source>
        <dbReference type="Proteomes" id="UP001235939"/>
    </source>
</evidence>
<dbReference type="InterPro" id="IPR051697">
    <property type="entry name" value="Patched_domain-protein"/>
</dbReference>
<feature type="transmembrane region" description="Helical" evidence="7">
    <location>
        <begin position="373"/>
        <end position="394"/>
    </location>
</feature>
<evidence type="ECO:0000256" key="3">
    <source>
        <dbReference type="ARBA" id="ARBA00022692"/>
    </source>
</evidence>
<dbReference type="Gene3D" id="1.20.1640.10">
    <property type="entry name" value="Multidrug efflux transporter AcrB transmembrane domain"/>
    <property type="match status" value="1"/>
</dbReference>
<evidence type="ECO:0000256" key="7">
    <source>
        <dbReference type="SAM" id="Phobius"/>
    </source>
</evidence>
<reference evidence="9 10" key="1">
    <citation type="submission" date="2022-01" db="EMBL/GenBank/DDBJ databases">
        <title>A chromosomal length assembly of Cordylochernes scorpioides.</title>
        <authorList>
            <person name="Zeh D."/>
            <person name="Zeh J."/>
        </authorList>
    </citation>
    <scope>NUCLEOTIDE SEQUENCE [LARGE SCALE GENOMIC DNA]</scope>
    <source>
        <strain evidence="9">IN4F17</strain>
        <tissue evidence="9">Whole Body</tissue>
    </source>
</reference>
<evidence type="ECO:0000256" key="5">
    <source>
        <dbReference type="ARBA" id="ARBA00023136"/>
    </source>
</evidence>
<feature type="transmembrane region" description="Helical" evidence="7">
    <location>
        <begin position="70"/>
        <end position="90"/>
    </location>
</feature>
<dbReference type="SUPFAM" id="SSF82866">
    <property type="entry name" value="Multidrug efflux transporter AcrB transmembrane domain"/>
    <property type="match status" value="1"/>
</dbReference>
<proteinExistence type="inferred from homology"/>
<keyword evidence="4 7" id="KW-1133">Transmembrane helix</keyword>
<comment type="subcellular location">
    <subcellularLocation>
        <location evidence="1">Membrane</location>
        <topology evidence="1">Multi-pass membrane protein</topology>
    </subcellularLocation>
</comment>
<dbReference type="InterPro" id="IPR000731">
    <property type="entry name" value="SSD"/>
</dbReference>
<keyword evidence="5 7" id="KW-0472">Membrane</keyword>
<evidence type="ECO:0000259" key="8">
    <source>
        <dbReference type="PROSITE" id="PS50156"/>
    </source>
</evidence>
<feature type="domain" description="SSD" evidence="8">
    <location>
        <begin position="313"/>
        <end position="468"/>
    </location>
</feature>
<sequence length="501" mass="56726">MATSQSGPGGLPRRPLSIRQLLEDAVAIHSMERALGTCYLRAKMTIKNLNIVQVVFNAIFKKIALLVVRYPLLFTVGPLLMTVGLCVSFLKFRFEDDPEFLFTMTYGRARSDRLNINNLFPLRDLENYDYGRETRIISGYGRILVTAKDEGSIFRPEVRAEIEELDKMIEKFFITHENVPYDYQAICSRYFKKCLSQSVINAFNEVEKSVNHTVKFKYPLYLSPDKLKFHFYGMFFGGVSLDDEGHMVDAKLAHLVYFLDTKTEERKEISIKWEKEFLNIMTAAHNFSHIKFDYLTSHSLPEEFVKAGNKAIPIFFVTASFMVVFSMVACMLDDCTKSKPWIGLLGCLSSLMGVLSGCGICVLFNISFPPSNYAVPFIMVGIGIDDTFIFLASWRNTDPRKSLEERIVDTYVHSGVAITVTSLTNVISFGACVITYIPGLEMFGEYAAASCIFAYVYQISFIGGCLVYLARIEVANYNGNFLICKAVPESQAREYLLLGIY</sequence>
<evidence type="ECO:0000313" key="9">
    <source>
        <dbReference type="EMBL" id="UYV69243.1"/>
    </source>
</evidence>
<dbReference type="InterPro" id="IPR003392">
    <property type="entry name" value="PTHD_SSD"/>
</dbReference>
<name>A0ABY6KK62_9ARAC</name>
<feature type="transmembrane region" description="Helical" evidence="7">
    <location>
        <begin position="311"/>
        <end position="332"/>
    </location>
</feature>
<dbReference type="PANTHER" id="PTHR10796">
    <property type="entry name" value="PATCHED-RELATED"/>
    <property type="match status" value="1"/>
</dbReference>
<feature type="transmembrane region" description="Helical" evidence="7">
    <location>
        <begin position="446"/>
        <end position="470"/>
    </location>
</feature>
<feature type="transmembrane region" description="Helical" evidence="7">
    <location>
        <begin position="344"/>
        <end position="367"/>
    </location>
</feature>
<accession>A0ABY6KK62</accession>
<evidence type="ECO:0000256" key="6">
    <source>
        <dbReference type="ARBA" id="ARBA00023180"/>
    </source>
</evidence>
<dbReference type="EMBL" id="CP092868">
    <property type="protein sequence ID" value="UYV69243.1"/>
    <property type="molecule type" value="Genomic_DNA"/>
</dbReference>
<dbReference type="PROSITE" id="PS50156">
    <property type="entry name" value="SSD"/>
    <property type="match status" value="1"/>
</dbReference>
<dbReference type="PANTHER" id="PTHR10796:SF92">
    <property type="entry name" value="PATCHED-RELATED, ISOFORM A"/>
    <property type="match status" value="1"/>
</dbReference>
<keyword evidence="10" id="KW-1185">Reference proteome</keyword>
<feature type="transmembrane region" description="Helical" evidence="7">
    <location>
        <begin position="415"/>
        <end position="440"/>
    </location>
</feature>
<protein>
    <submittedName>
        <fullName evidence="9">Daf-6</fullName>
    </submittedName>
</protein>
<comment type="similarity">
    <text evidence="2">Belongs to the patched family.</text>
</comment>
<evidence type="ECO:0000256" key="4">
    <source>
        <dbReference type="ARBA" id="ARBA00022989"/>
    </source>
</evidence>
<organism evidence="9 10">
    <name type="scientific">Cordylochernes scorpioides</name>
    <dbReference type="NCBI Taxonomy" id="51811"/>
    <lineage>
        <taxon>Eukaryota</taxon>
        <taxon>Metazoa</taxon>
        <taxon>Ecdysozoa</taxon>
        <taxon>Arthropoda</taxon>
        <taxon>Chelicerata</taxon>
        <taxon>Arachnida</taxon>
        <taxon>Pseudoscorpiones</taxon>
        <taxon>Cheliferoidea</taxon>
        <taxon>Chernetidae</taxon>
        <taxon>Cordylochernes</taxon>
    </lineage>
</organism>
<keyword evidence="3 7" id="KW-0812">Transmembrane</keyword>
<evidence type="ECO:0000256" key="1">
    <source>
        <dbReference type="ARBA" id="ARBA00004141"/>
    </source>
</evidence>
<dbReference type="Proteomes" id="UP001235939">
    <property type="component" value="Chromosome 06"/>
</dbReference>
<gene>
    <name evidence="9" type="ORF">LAZ67_6002965</name>
</gene>
<evidence type="ECO:0000256" key="2">
    <source>
        <dbReference type="ARBA" id="ARBA00005585"/>
    </source>
</evidence>